<reference evidence="1" key="1">
    <citation type="submission" date="2014-11" db="EMBL/GenBank/DDBJ databases">
        <authorList>
            <person name="Amaro Gonzalez C."/>
        </authorList>
    </citation>
    <scope>NUCLEOTIDE SEQUENCE</scope>
</reference>
<dbReference type="EMBL" id="GBXM01058613">
    <property type="protein sequence ID" value="JAH49964.1"/>
    <property type="molecule type" value="Transcribed_RNA"/>
</dbReference>
<dbReference type="AlphaFoldDB" id="A0A0E9T8G4"/>
<organism evidence="1">
    <name type="scientific">Anguilla anguilla</name>
    <name type="common">European freshwater eel</name>
    <name type="synonym">Muraena anguilla</name>
    <dbReference type="NCBI Taxonomy" id="7936"/>
    <lineage>
        <taxon>Eukaryota</taxon>
        <taxon>Metazoa</taxon>
        <taxon>Chordata</taxon>
        <taxon>Craniata</taxon>
        <taxon>Vertebrata</taxon>
        <taxon>Euteleostomi</taxon>
        <taxon>Actinopterygii</taxon>
        <taxon>Neopterygii</taxon>
        <taxon>Teleostei</taxon>
        <taxon>Anguilliformes</taxon>
        <taxon>Anguillidae</taxon>
        <taxon>Anguilla</taxon>
    </lineage>
</organism>
<sequence>MTTTVIIGSVLEYTVSSTAVSTLGLQLLIKACRNLIPVPEDFS</sequence>
<reference evidence="1" key="2">
    <citation type="journal article" date="2015" name="Fish Shellfish Immunol.">
        <title>Early steps in the European eel (Anguilla anguilla)-Vibrio vulnificus interaction in the gills: Role of the RtxA13 toxin.</title>
        <authorList>
            <person name="Callol A."/>
            <person name="Pajuelo D."/>
            <person name="Ebbesson L."/>
            <person name="Teles M."/>
            <person name="MacKenzie S."/>
            <person name="Amaro C."/>
        </authorList>
    </citation>
    <scope>NUCLEOTIDE SEQUENCE</scope>
</reference>
<proteinExistence type="predicted"/>
<protein>
    <submittedName>
        <fullName evidence="1">Uncharacterized protein</fullName>
    </submittedName>
</protein>
<accession>A0A0E9T8G4</accession>
<name>A0A0E9T8G4_ANGAN</name>
<evidence type="ECO:0000313" key="1">
    <source>
        <dbReference type="EMBL" id="JAH49964.1"/>
    </source>
</evidence>